<proteinExistence type="predicted"/>
<comment type="caution">
    <text evidence="1">The sequence shown here is derived from an EMBL/GenBank/DDBJ whole genome shotgun (WGS) entry which is preliminary data.</text>
</comment>
<protein>
    <submittedName>
        <fullName evidence="1">Uncharacterized protein</fullName>
    </submittedName>
</protein>
<sequence>MASELLVVQVVQFFASCQSLADSSLFHTVRDIVQCWQWQGKGLKAQYWGTSIKQANDFYWLLFWPSRDHVAAFKADPSYPAFLQKRQSLATAPVYDVLVQFSGSPKRCLEAPISKSTSTRHMTFM</sequence>
<reference evidence="1" key="1">
    <citation type="journal article" date="2022" name="New Phytol.">
        <title>Evolutionary transition to the ectomycorrhizal habit in the genomes of a hyperdiverse lineage of mushroom-forming fungi.</title>
        <authorList>
            <person name="Looney B."/>
            <person name="Miyauchi S."/>
            <person name="Morin E."/>
            <person name="Drula E."/>
            <person name="Courty P.E."/>
            <person name="Kohler A."/>
            <person name="Kuo A."/>
            <person name="LaButti K."/>
            <person name="Pangilinan J."/>
            <person name="Lipzen A."/>
            <person name="Riley R."/>
            <person name="Andreopoulos W."/>
            <person name="He G."/>
            <person name="Johnson J."/>
            <person name="Nolan M."/>
            <person name="Tritt A."/>
            <person name="Barry K.W."/>
            <person name="Grigoriev I.V."/>
            <person name="Nagy L.G."/>
            <person name="Hibbett D."/>
            <person name="Henrissat B."/>
            <person name="Matheny P.B."/>
            <person name="Labbe J."/>
            <person name="Martin F.M."/>
        </authorList>
    </citation>
    <scope>NUCLEOTIDE SEQUENCE</scope>
    <source>
        <strain evidence="1">BPL690</strain>
    </source>
</reference>
<dbReference type="Gene3D" id="3.30.70.100">
    <property type="match status" value="1"/>
</dbReference>
<gene>
    <name evidence="1" type="ORF">B0F90DRAFT_1823093</name>
</gene>
<evidence type="ECO:0000313" key="1">
    <source>
        <dbReference type="EMBL" id="KAI0292241.1"/>
    </source>
</evidence>
<dbReference type="Proteomes" id="UP001203297">
    <property type="component" value="Unassembled WGS sequence"/>
</dbReference>
<organism evidence="1 2">
    <name type="scientific">Multifurca ochricompacta</name>
    <dbReference type="NCBI Taxonomy" id="376703"/>
    <lineage>
        <taxon>Eukaryota</taxon>
        <taxon>Fungi</taxon>
        <taxon>Dikarya</taxon>
        <taxon>Basidiomycota</taxon>
        <taxon>Agaricomycotina</taxon>
        <taxon>Agaricomycetes</taxon>
        <taxon>Russulales</taxon>
        <taxon>Russulaceae</taxon>
        <taxon>Multifurca</taxon>
    </lineage>
</organism>
<name>A0AAD4LXZ2_9AGAM</name>
<accession>A0AAD4LXZ2</accession>
<dbReference type="EMBL" id="WTXG01000127">
    <property type="protein sequence ID" value="KAI0292241.1"/>
    <property type="molecule type" value="Genomic_DNA"/>
</dbReference>
<dbReference type="AlphaFoldDB" id="A0AAD4LXZ2"/>
<evidence type="ECO:0000313" key="2">
    <source>
        <dbReference type="Proteomes" id="UP001203297"/>
    </source>
</evidence>
<keyword evidence="2" id="KW-1185">Reference proteome</keyword>